<dbReference type="PROSITE" id="PS00080">
    <property type="entry name" value="MULTICOPPER_OXIDASE2"/>
    <property type="match status" value="1"/>
</dbReference>
<dbReference type="InterPro" id="IPR011706">
    <property type="entry name" value="Cu-oxidase_C"/>
</dbReference>
<feature type="transmembrane region" description="Helical" evidence="3">
    <location>
        <begin position="12"/>
        <end position="32"/>
    </location>
</feature>
<evidence type="ECO:0000256" key="3">
    <source>
        <dbReference type="SAM" id="Phobius"/>
    </source>
</evidence>
<sequence length="717" mass="77880">MLSLLIHVEQASLFLLLLFSLIAANKAAKLIYSHAERELHRKARKLRFWIGSLTIWGAAAVVSDIALAAAAHPVFWLDRLLIHAPLALLSISSLWLLAWPRLRMLLLRTSAATDQKLDTARRRHATDPALVAPFKLTALLAAGNVYFVLSPPVPFNLFEAAMPITTLLVLGTLLWMHQSSRNGAAAASEAVTAYRPWTRRARMTGIAAAACAVLSVPILLAMDSSKLPGRMNMAEGAAEYGMTRDENGKLVKTALLSRNHAHVALPAAGAVGDVTSVTELSGPKEGKADRRFELTAKKAQVQLSSGKIIDAWTYNGEAPGPELRVREGELIEVILRNEDIEDGVTLHWHGLDVPNAEDGVAGATQEAVMPGESYTYRFIAEQAGTFWYHSHQRSKEAVEKGLFGALIVEPAETGKTATAAIAGTAASEDIVVLTHIWDGAGTAVGGHDTLIRKAIQPGATVKLRLVNTDNWVRRAYTLTGASFKVTAIDGTDLHNPGELKNVRLVLTTGGRYDVAFTMPDHPVYLSVDGDRERGLLMSADGKGDVPVTTEPSQSFDPLHYGEPAPATVGADSRFDREFTMILDNRLAFYNGIPALYDTINGKVFPETPMFVVKEGELIKTTIINRSAVDHPMHLHGHHMLVLSRNGEQATGSPWWSDTLDVAPGDVYEVAFPANNPGLWMDHCHNLVHAAAGMTMHLMYEGVTSPFQIGDESHNHPE</sequence>
<dbReference type="RefSeq" id="WP_119600911.1">
    <property type="nucleotide sequence ID" value="NZ_QXQA01000011.1"/>
</dbReference>
<dbReference type="InterPro" id="IPR001117">
    <property type="entry name" value="Cu-oxidase_2nd"/>
</dbReference>
<evidence type="ECO:0000313" key="8">
    <source>
        <dbReference type="Proteomes" id="UP000266482"/>
    </source>
</evidence>
<feature type="domain" description="Plastocyanin-like" evidence="4">
    <location>
        <begin position="437"/>
        <end position="520"/>
    </location>
</feature>
<protein>
    <submittedName>
        <fullName evidence="7">Multicopper oxidase family protein</fullName>
    </submittedName>
</protein>
<feature type="transmembrane region" description="Helical" evidence="3">
    <location>
        <begin position="155"/>
        <end position="176"/>
    </location>
</feature>
<feature type="domain" description="Plastocyanin-like" evidence="5">
    <location>
        <begin position="596"/>
        <end position="698"/>
    </location>
</feature>
<comment type="caution">
    <text evidence="7">The sequence shown here is derived from an EMBL/GenBank/DDBJ whole genome shotgun (WGS) entry which is preliminary data.</text>
</comment>
<keyword evidence="8" id="KW-1185">Reference proteome</keyword>
<keyword evidence="3" id="KW-1133">Transmembrane helix</keyword>
<feature type="transmembrane region" description="Helical" evidence="3">
    <location>
        <begin position="203"/>
        <end position="222"/>
    </location>
</feature>
<feature type="domain" description="Plastocyanin-like" evidence="6">
    <location>
        <begin position="297"/>
        <end position="411"/>
    </location>
</feature>
<keyword evidence="1" id="KW-0479">Metal-binding</keyword>
<feature type="transmembrane region" description="Helical" evidence="3">
    <location>
        <begin position="53"/>
        <end position="74"/>
    </location>
</feature>
<proteinExistence type="predicted"/>
<evidence type="ECO:0000259" key="4">
    <source>
        <dbReference type="Pfam" id="PF00394"/>
    </source>
</evidence>
<evidence type="ECO:0000256" key="2">
    <source>
        <dbReference type="ARBA" id="ARBA00023002"/>
    </source>
</evidence>
<feature type="transmembrane region" description="Helical" evidence="3">
    <location>
        <begin position="80"/>
        <end position="99"/>
    </location>
</feature>
<dbReference type="Pfam" id="PF00394">
    <property type="entry name" value="Cu-oxidase"/>
    <property type="match status" value="1"/>
</dbReference>
<dbReference type="EMBL" id="QXQA01000011">
    <property type="protein sequence ID" value="RIX51178.1"/>
    <property type="molecule type" value="Genomic_DNA"/>
</dbReference>
<reference evidence="7 8" key="1">
    <citation type="submission" date="2018-09" db="EMBL/GenBank/DDBJ databases">
        <title>Paenibacillus aracenensis nov. sp. isolated from a cave in southern Spain.</title>
        <authorList>
            <person name="Jurado V."/>
            <person name="Gutierrez-Patricio S."/>
            <person name="Gonzalez-Pimentel J.L."/>
            <person name="Miller A.Z."/>
            <person name="Laiz L."/>
            <person name="Saiz-Jimenez C."/>
        </authorList>
    </citation>
    <scope>NUCLEOTIDE SEQUENCE [LARGE SCALE GENOMIC DNA]</scope>
    <source>
        <strain evidence="7 8">DSM 22867</strain>
    </source>
</reference>
<dbReference type="InterPro" id="IPR002355">
    <property type="entry name" value="Cu_oxidase_Cu_BS"/>
</dbReference>
<dbReference type="InterPro" id="IPR011707">
    <property type="entry name" value="Cu-oxidase-like_N"/>
</dbReference>
<evidence type="ECO:0000256" key="1">
    <source>
        <dbReference type="ARBA" id="ARBA00022723"/>
    </source>
</evidence>
<dbReference type="SUPFAM" id="SSF49503">
    <property type="entry name" value="Cupredoxins"/>
    <property type="match status" value="3"/>
</dbReference>
<dbReference type="Gene3D" id="2.60.40.420">
    <property type="entry name" value="Cupredoxins - blue copper proteins"/>
    <property type="match status" value="3"/>
</dbReference>
<dbReference type="Proteomes" id="UP000266482">
    <property type="component" value="Unassembled WGS sequence"/>
</dbReference>
<gene>
    <name evidence="7" type="ORF">D3P08_17000</name>
</gene>
<dbReference type="InterPro" id="IPR045087">
    <property type="entry name" value="Cu-oxidase_fam"/>
</dbReference>
<dbReference type="GO" id="GO:0005507">
    <property type="term" value="F:copper ion binding"/>
    <property type="evidence" value="ECO:0007669"/>
    <property type="project" value="InterPro"/>
</dbReference>
<keyword evidence="3" id="KW-0812">Transmembrane</keyword>
<dbReference type="CDD" id="cd04202">
    <property type="entry name" value="CuRO_D2_2dMcoN_like"/>
    <property type="match status" value="1"/>
</dbReference>
<keyword evidence="3" id="KW-0472">Membrane</keyword>
<dbReference type="InterPro" id="IPR008972">
    <property type="entry name" value="Cupredoxin"/>
</dbReference>
<organism evidence="7 8">
    <name type="scientific">Paenibacillus nanensis</name>
    <dbReference type="NCBI Taxonomy" id="393251"/>
    <lineage>
        <taxon>Bacteria</taxon>
        <taxon>Bacillati</taxon>
        <taxon>Bacillota</taxon>
        <taxon>Bacilli</taxon>
        <taxon>Bacillales</taxon>
        <taxon>Paenibacillaceae</taxon>
        <taxon>Paenibacillus</taxon>
    </lineage>
</organism>
<evidence type="ECO:0000259" key="6">
    <source>
        <dbReference type="Pfam" id="PF07732"/>
    </source>
</evidence>
<dbReference type="OrthoDB" id="9757546at2"/>
<dbReference type="Pfam" id="PF07732">
    <property type="entry name" value="Cu-oxidase_3"/>
    <property type="match status" value="1"/>
</dbReference>
<evidence type="ECO:0000313" key="7">
    <source>
        <dbReference type="EMBL" id="RIX51178.1"/>
    </source>
</evidence>
<dbReference type="PANTHER" id="PTHR11709">
    <property type="entry name" value="MULTI-COPPER OXIDASE"/>
    <property type="match status" value="1"/>
</dbReference>
<feature type="transmembrane region" description="Helical" evidence="3">
    <location>
        <begin position="129"/>
        <end position="149"/>
    </location>
</feature>
<keyword evidence="2" id="KW-0560">Oxidoreductase</keyword>
<dbReference type="Pfam" id="PF07731">
    <property type="entry name" value="Cu-oxidase_2"/>
    <property type="match status" value="1"/>
</dbReference>
<dbReference type="AlphaFoldDB" id="A0A3A1URN5"/>
<name>A0A3A1URN5_9BACL</name>
<evidence type="ECO:0000259" key="5">
    <source>
        <dbReference type="Pfam" id="PF07731"/>
    </source>
</evidence>
<dbReference type="GO" id="GO:0016491">
    <property type="term" value="F:oxidoreductase activity"/>
    <property type="evidence" value="ECO:0007669"/>
    <property type="project" value="UniProtKB-KW"/>
</dbReference>
<dbReference type="CDD" id="cd13861">
    <property type="entry name" value="CuRO_1_CumA_like"/>
    <property type="match status" value="1"/>
</dbReference>
<accession>A0A3A1URN5</accession>